<dbReference type="InterPro" id="IPR036390">
    <property type="entry name" value="WH_DNA-bd_sf"/>
</dbReference>
<keyword evidence="1" id="KW-0805">Transcription regulation</keyword>
<comment type="caution">
    <text evidence="5">The sequence shown here is derived from an EMBL/GenBank/DDBJ whole genome shotgun (WGS) entry which is preliminary data.</text>
</comment>
<reference evidence="5 6" key="1">
    <citation type="submission" date="2020-08" db="EMBL/GenBank/DDBJ databases">
        <title>Genomic Encyclopedia of Type Strains, Phase IV (KMG-IV): sequencing the most valuable type-strain genomes for metagenomic binning, comparative biology and taxonomic classification.</title>
        <authorList>
            <person name="Goeker M."/>
        </authorList>
    </citation>
    <scope>NUCLEOTIDE SEQUENCE [LARGE SCALE GENOMIC DNA]</scope>
    <source>
        <strain evidence="5 6">DSM 101064</strain>
    </source>
</reference>
<protein>
    <submittedName>
        <fullName evidence="5">DNA-binding transcriptional regulator GbsR (MarR family)</fullName>
    </submittedName>
</protein>
<keyword evidence="3" id="KW-0804">Transcription</keyword>
<organism evidence="5 6">
    <name type="scientific">Yoonia ponticola</name>
    <dbReference type="NCBI Taxonomy" id="1524255"/>
    <lineage>
        <taxon>Bacteria</taxon>
        <taxon>Pseudomonadati</taxon>
        <taxon>Pseudomonadota</taxon>
        <taxon>Alphaproteobacteria</taxon>
        <taxon>Rhodobacterales</taxon>
        <taxon>Paracoccaceae</taxon>
        <taxon>Yoonia</taxon>
    </lineage>
</organism>
<evidence type="ECO:0000256" key="2">
    <source>
        <dbReference type="ARBA" id="ARBA00023125"/>
    </source>
</evidence>
<dbReference type="Pfam" id="PF01047">
    <property type="entry name" value="MarR"/>
    <property type="match status" value="1"/>
</dbReference>
<name>A0A7W9EWP2_9RHOB</name>
<keyword evidence="6" id="KW-1185">Reference proteome</keyword>
<dbReference type="InterPro" id="IPR000835">
    <property type="entry name" value="HTH_MarR-typ"/>
</dbReference>
<sequence>MTQSIEETRSEFIEKIGVMAQTDGLPRIAGRMLGLFVWDVEAIAFGDLAEQLQVSRGSISTATRILEERRLIKRVAKPGDRQDYFQLAENPYAKMLDYYAETLGHTQAEITDTIEKIPADEAVIRARVTAYADFYKSMAAALTKISKDLDRT</sequence>
<dbReference type="PANTHER" id="PTHR38465:SF1">
    <property type="entry name" value="HTH-TYPE TRANSCRIPTIONAL REGULATOR MJ1563-RELATED"/>
    <property type="match status" value="1"/>
</dbReference>
<dbReference type="SUPFAM" id="SSF46785">
    <property type="entry name" value="Winged helix' DNA-binding domain"/>
    <property type="match status" value="1"/>
</dbReference>
<dbReference type="InterPro" id="IPR052362">
    <property type="entry name" value="HTH-GbsR_regulator"/>
</dbReference>
<gene>
    <name evidence="5" type="ORF">FHS72_000422</name>
</gene>
<dbReference type="GO" id="GO:0003700">
    <property type="term" value="F:DNA-binding transcription factor activity"/>
    <property type="evidence" value="ECO:0007669"/>
    <property type="project" value="InterPro"/>
</dbReference>
<feature type="domain" description="HTH marR-type" evidence="4">
    <location>
        <begin position="41"/>
        <end position="81"/>
    </location>
</feature>
<dbReference type="InterPro" id="IPR036388">
    <property type="entry name" value="WH-like_DNA-bd_sf"/>
</dbReference>
<dbReference type="EMBL" id="JACIJM010000001">
    <property type="protein sequence ID" value="MBB5720818.1"/>
    <property type="molecule type" value="Genomic_DNA"/>
</dbReference>
<evidence type="ECO:0000313" key="6">
    <source>
        <dbReference type="Proteomes" id="UP000535415"/>
    </source>
</evidence>
<evidence type="ECO:0000259" key="4">
    <source>
        <dbReference type="Pfam" id="PF01047"/>
    </source>
</evidence>
<dbReference type="PANTHER" id="PTHR38465">
    <property type="entry name" value="HTH-TYPE TRANSCRIPTIONAL REGULATOR MJ1563-RELATED"/>
    <property type="match status" value="1"/>
</dbReference>
<dbReference type="Proteomes" id="UP000535415">
    <property type="component" value="Unassembled WGS sequence"/>
</dbReference>
<evidence type="ECO:0000256" key="3">
    <source>
        <dbReference type="ARBA" id="ARBA00023163"/>
    </source>
</evidence>
<keyword evidence="2 5" id="KW-0238">DNA-binding</keyword>
<proteinExistence type="predicted"/>
<dbReference type="RefSeq" id="WP_183524794.1">
    <property type="nucleotide sequence ID" value="NZ_JACIJM010000001.1"/>
</dbReference>
<dbReference type="GO" id="GO:0003677">
    <property type="term" value="F:DNA binding"/>
    <property type="evidence" value="ECO:0007669"/>
    <property type="project" value="UniProtKB-KW"/>
</dbReference>
<dbReference type="Gene3D" id="1.10.10.10">
    <property type="entry name" value="Winged helix-like DNA-binding domain superfamily/Winged helix DNA-binding domain"/>
    <property type="match status" value="1"/>
</dbReference>
<evidence type="ECO:0000313" key="5">
    <source>
        <dbReference type="EMBL" id="MBB5720818.1"/>
    </source>
</evidence>
<accession>A0A7W9EWP2</accession>
<dbReference type="AlphaFoldDB" id="A0A7W9EWP2"/>
<evidence type="ECO:0000256" key="1">
    <source>
        <dbReference type="ARBA" id="ARBA00023015"/>
    </source>
</evidence>